<gene>
    <name evidence="1" type="ORF">NFI99_01185</name>
</gene>
<organism evidence="1 2">
    <name type="scientific">Burkholderia glumae</name>
    <name type="common">Pseudomonas glumae</name>
    <dbReference type="NCBI Taxonomy" id="337"/>
    <lineage>
        <taxon>Bacteria</taxon>
        <taxon>Pseudomonadati</taxon>
        <taxon>Pseudomonadota</taxon>
        <taxon>Betaproteobacteria</taxon>
        <taxon>Burkholderiales</taxon>
        <taxon>Burkholderiaceae</taxon>
        <taxon>Burkholderia</taxon>
    </lineage>
</organism>
<dbReference type="Proteomes" id="UP001056386">
    <property type="component" value="Chromosome 2"/>
</dbReference>
<dbReference type="RefSeq" id="WP_232252197.1">
    <property type="nucleotide sequence ID" value="NZ_CP021075.1"/>
</dbReference>
<evidence type="ECO:0000313" key="2">
    <source>
        <dbReference type="Proteomes" id="UP001056386"/>
    </source>
</evidence>
<sequence length="319" mass="33567">MSYTPHAACHRRRNAVANTRQRPRLGASPIRIACRKCEAGANRAPRSPATRGESLRLAAQRFVSPRAGAIGLRSDSGLPTLRLAAMHVFPFADRLACRRKAPRARAPEGVTTTPPGAAPSAGASCGTRARMALGACALALLAGCATAPPGPPDAAVPDALRGATPEQWQETLHAGGDEVYRCRKVAALDTDAPGQAAGHALRWRAYGPEATLVDARGHNVGAIAPGRYFLAYDGSFAVARTETAAIVDASALPWARYQVHASTNARDGSGGRMTHLSSVLRINTRGGLPASDRCALEGATLYVPYFATYLLYRRATPAQ</sequence>
<protein>
    <submittedName>
        <fullName evidence="1">DUF3455 domain-containing protein</fullName>
    </submittedName>
</protein>
<proteinExistence type="predicted"/>
<reference evidence="1" key="1">
    <citation type="submission" date="2022-06" db="EMBL/GenBank/DDBJ databases">
        <title>Draft genome sequence of Burkholderia glumae strain GR20004 isolated from rice panicle showing bacterial panicle blight.</title>
        <authorList>
            <person name="Choi S.Y."/>
            <person name="Lee Y.H."/>
        </authorList>
    </citation>
    <scope>NUCLEOTIDE SEQUENCE</scope>
    <source>
        <strain evidence="1">GR20004</strain>
    </source>
</reference>
<evidence type="ECO:0000313" key="1">
    <source>
        <dbReference type="EMBL" id="USS43132.1"/>
    </source>
</evidence>
<name>A0ABY5B876_BURGL</name>
<keyword evidence="2" id="KW-1185">Reference proteome</keyword>
<dbReference type="Pfam" id="PF11937">
    <property type="entry name" value="DUF3455"/>
    <property type="match status" value="1"/>
</dbReference>
<dbReference type="GeneID" id="45693495"/>
<dbReference type="InterPro" id="IPR021851">
    <property type="entry name" value="DUF3455"/>
</dbReference>
<dbReference type="EMBL" id="CP099583">
    <property type="protein sequence ID" value="USS43132.1"/>
    <property type="molecule type" value="Genomic_DNA"/>
</dbReference>
<accession>A0ABY5B876</accession>